<evidence type="ECO:0000313" key="2">
    <source>
        <dbReference type="Proteomes" id="UP001292094"/>
    </source>
</evidence>
<organism evidence="1 2">
    <name type="scientific">Petrolisthes manimaculis</name>
    <dbReference type="NCBI Taxonomy" id="1843537"/>
    <lineage>
        <taxon>Eukaryota</taxon>
        <taxon>Metazoa</taxon>
        <taxon>Ecdysozoa</taxon>
        <taxon>Arthropoda</taxon>
        <taxon>Crustacea</taxon>
        <taxon>Multicrustacea</taxon>
        <taxon>Malacostraca</taxon>
        <taxon>Eumalacostraca</taxon>
        <taxon>Eucarida</taxon>
        <taxon>Decapoda</taxon>
        <taxon>Pleocyemata</taxon>
        <taxon>Anomura</taxon>
        <taxon>Galatheoidea</taxon>
        <taxon>Porcellanidae</taxon>
        <taxon>Petrolisthes</taxon>
    </lineage>
</organism>
<reference evidence="1" key="1">
    <citation type="submission" date="2023-11" db="EMBL/GenBank/DDBJ databases">
        <title>Genome assemblies of two species of porcelain crab, Petrolisthes cinctipes and Petrolisthes manimaculis (Anomura: Porcellanidae).</title>
        <authorList>
            <person name="Angst P."/>
        </authorList>
    </citation>
    <scope>NUCLEOTIDE SEQUENCE</scope>
    <source>
        <strain evidence="1">PB745_02</strain>
        <tissue evidence="1">Gill</tissue>
    </source>
</reference>
<accession>A0AAE1U9T3</accession>
<dbReference type="AlphaFoldDB" id="A0AAE1U9T3"/>
<gene>
    <name evidence="1" type="ORF">Pmani_015515</name>
</gene>
<comment type="caution">
    <text evidence="1">The sequence shown here is derived from an EMBL/GenBank/DDBJ whole genome shotgun (WGS) entry which is preliminary data.</text>
</comment>
<proteinExistence type="predicted"/>
<evidence type="ECO:0000313" key="1">
    <source>
        <dbReference type="EMBL" id="KAK4313116.1"/>
    </source>
</evidence>
<keyword evidence="2" id="KW-1185">Reference proteome</keyword>
<dbReference type="Proteomes" id="UP001292094">
    <property type="component" value="Unassembled WGS sequence"/>
</dbReference>
<sequence length="111" mass="12625">MPLQMIHAKKCQRCKWWEMETASIQHHNSYSRGKEILRVVCYLKPPPRRATSENSGSAPEKTLVTLSYRCPLKADRQLPVPILTQACPKSQAFLPCRGGFCTRCPVRTPRG</sequence>
<dbReference type="EMBL" id="JAWZYT010001350">
    <property type="protein sequence ID" value="KAK4313116.1"/>
    <property type="molecule type" value="Genomic_DNA"/>
</dbReference>
<protein>
    <submittedName>
        <fullName evidence="1">Uncharacterized protein</fullName>
    </submittedName>
</protein>
<name>A0AAE1U9T3_9EUCA</name>